<reference evidence="1 2" key="1">
    <citation type="journal article" date="2019" name="G3 (Bethesda)">
        <title>Sequencing of a Wild Apple (Malus baccata) Genome Unravels the Differences Between Cultivated and Wild Apple Species Regarding Disease Resistance and Cold Tolerance.</title>
        <authorList>
            <person name="Chen X."/>
        </authorList>
    </citation>
    <scope>NUCLEOTIDE SEQUENCE [LARGE SCALE GENOMIC DNA]</scope>
    <source>
        <strain evidence="2">cv. Shandingzi</strain>
        <tissue evidence="1">Leaves</tissue>
    </source>
</reference>
<proteinExistence type="predicted"/>
<organism evidence="1 2">
    <name type="scientific">Malus baccata</name>
    <name type="common">Siberian crab apple</name>
    <name type="synonym">Pyrus baccata</name>
    <dbReference type="NCBI Taxonomy" id="106549"/>
    <lineage>
        <taxon>Eukaryota</taxon>
        <taxon>Viridiplantae</taxon>
        <taxon>Streptophyta</taxon>
        <taxon>Embryophyta</taxon>
        <taxon>Tracheophyta</taxon>
        <taxon>Spermatophyta</taxon>
        <taxon>Magnoliopsida</taxon>
        <taxon>eudicotyledons</taxon>
        <taxon>Gunneridae</taxon>
        <taxon>Pentapetalae</taxon>
        <taxon>rosids</taxon>
        <taxon>fabids</taxon>
        <taxon>Rosales</taxon>
        <taxon>Rosaceae</taxon>
        <taxon>Amygdaloideae</taxon>
        <taxon>Maleae</taxon>
        <taxon>Malus</taxon>
    </lineage>
</organism>
<accession>A0A540M4F1</accession>
<dbReference type="EMBL" id="VIEB01000362">
    <property type="protein sequence ID" value="TQD93605.1"/>
    <property type="molecule type" value="Genomic_DNA"/>
</dbReference>
<protein>
    <submittedName>
        <fullName evidence="1">Uncharacterized protein</fullName>
    </submittedName>
</protein>
<dbReference type="AlphaFoldDB" id="A0A540M4F1"/>
<sequence>MTLPLFLPRNKTRSLSLLPRTPSYSASSSPTSLEFNTLISLSPLSLTLSQSHSLHVPHFSRICHGSECSVQIKLFVMDPSGICTLVIYSDRHASVTDSSGVRRRRDDAERRDGEGCRWASRFRIGGR</sequence>
<keyword evidence="2" id="KW-1185">Reference proteome</keyword>
<evidence type="ECO:0000313" key="1">
    <source>
        <dbReference type="EMBL" id="TQD93605.1"/>
    </source>
</evidence>
<dbReference type="Proteomes" id="UP000315295">
    <property type="component" value="Unassembled WGS sequence"/>
</dbReference>
<name>A0A540M4F1_MALBA</name>
<evidence type="ECO:0000313" key="2">
    <source>
        <dbReference type="Proteomes" id="UP000315295"/>
    </source>
</evidence>
<comment type="caution">
    <text evidence="1">The sequence shown here is derived from an EMBL/GenBank/DDBJ whole genome shotgun (WGS) entry which is preliminary data.</text>
</comment>
<gene>
    <name evidence="1" type="ORF">C1H46_020760</name>
</gene>